<organism evidence="1 2">
    <name type="scientific">Neomesorhizobium albiziae</name>
    <dbReference type="NCBI Taxonomy" id="335020"/>
    <lineage>
        <taxon>Bacteria</taxon>
        <taxon>Pseudomonadati</taxon>
        <taxon>Pseudomonadota</taxon>
        <taxon>Alphaproteobacteria</taxon>
        <taxon>Hyphomicrobiales</taxon>
        <taxon>Phyllobacteriaceae</taxon>
        <taxon>Neomesorhizobium</taxon>
    </lineage>
</organism>
<dbReference type="RefSeq" id="WP_149762240.1">
    <property type="nucleotide sequence ID" value="NZ_BSPE01000001.1"/>
</dbReference>
<sequence length="117" mass="12858">MSVSRRTILVGSAVLGVTAVEMGTAREQQPSRDLSALIEAHGAAYTTFMQEIRKPRGTRNDHTASSRDEERALLAVCGFPAIGEADRRAKATYLLEIEARGELDLREHMQGILLSMM</sequence>
<gene>
    <name evidence="1" type="ORF">SAMN04488498_11536</name>
</gene>
<name>A0A1I4D143_9HYPH</name>
<proteinExistence type="predicted"/>
<keyword evidence="2" id="KW-1185">Reference proteome</keyword>
<dbReference type="OrthoDB" id="8081164at2"/>
<dbReference type="AlphaFoldDB" id="A0A1I4D143"/>
<accession>A0A1I4D143</accession>
<dbReference type="EMBL" id="FOSL01000015">
    <property type="protein sequence ID" value="SFK86439.1"/>
    <property type="molecule type" value="Genomic_DNA"/>
</dbReference>
<reference evidence="1 2" key="1">
    <citation type="submission" date="2016-10" db="EMBL/GenBank/DDBJ databases">
        <authorList>
            <person name="Varghese N."/>
            <person name="Submissions S."/>
        </authorList>
    </citation>
    <scope>NUCLEOTIDE SEQUENCE [LARGE SCALE GENOMIC DNA]</scope>
    <source>
        <strain evidence="1 2">DSM 21822</strain>
    </source>
</reference>
<evidence type="ECO:0000313" key="2">
    <source>
        <dbReference type="Proteomes" id="UP000323300"/>
    </source>
</evidence>
<dbReference type="Proteomes" id="UP000323300">
    <property type="component" value="Unassembled WGS sequence"/>
</dbReference>
<protein>
    <submittedName>
        <fullName evidence="1">Uncharacterized protein</fullName>
    </submittedName>
</protein>
<evidence type="ECO:0000313" key="1">
    <source>
        <dbReference type="EMBL" id="SFK86439.1"/>
    </source>
</evidence>